<evidence type="ECO:0000313" key="6">
    <source>
        <dbReference type="Proteomes" id="UP000612746"/>
    </source>
</evidence>
<dbReference type="Proteomes" id="UP000612746">
    <property type="component" value="Unassembled WGS sequence"/>
</dbReference>
<keyword evidence="3 4" id="KW-0949">S-adenosyl-L-methionine</keyword>
<dbReference type="AlphaFoldDB" id="A0A8H7UNL6"/>
<dbReference type="GO" id="GO:0005634">
    <property type="term" value="C:nucleus"/>
    <property type="evidence" value="ECO:0007669"/>
    <property type="project" value="TreeGrafter"/>
</dbReference>
<sequence length="364" mass="41610">MITCLEFFSGIGGLHHALNVAGINASVAKAFDMNEVANKVYQNTFGSAPSNKAIDRLTVKDIERYNADCWLLSPPCQPYTRGGKLQDSEDQRAKPLLHLITLLPKLSILPRYFFLENVKNFECSQSREALVNQLDNLNYDIQECLLSPTQFGIPNHRLRYYLIARRRDAPIDAGEYIERAIIHECWPFDGERIEFVTPPISAFVDLEETDADQHLVPEKYLTKSNNFRFDIIKPSGHQTSCFTKAYGSHHIQTSGSMLQTKNLEVSSYDWAHPASLLSLGLRYFTPSEVARLHAFPMLPWKNETPITQEPSVKSNIPRQYQAPHCTPHLKFPDDIKIIQKHRLLGNSLNCWVVAELYRCLMFID</sequence>
<dbReference type="OrthoDB" id="414133at2759"/>
<reference evidence="5" key="1">
    <citation type="submission" date="2020-12" db="EMBL/GenBank/DDBJ databases">
        <title>Metabolic potential, ecology and presence of endohyphal bacteria is reflected in genomic diversity of Mucoromycotina.</title>
        <authorList>
            <person name="Muszewska A."/>
            <person name="Okrasinska A."/>
            <person name="Steczkiewicz K."/>
            <person name="Drgas O."/>
            <person name="Orlowska M."/>
            <person name="Perlinska-Lenart U."/>
            <person name="Aleksandrzak-Piekarczyk T."/>
            <person name="Szatraj K."/>
            <person name="Zielenkiewicz U."/>
            <person name="Pilsyk S."/>
            <person name="Malc E."/>
            <person name="Mieczkowski P."/>
            <person name="Kruszewska J.S."/>
            <person name="Biernat P."/>
            <person name="Pawlowska J."/>
        </authorList>
    </citation>
    <scope>NUCLEOTIDE SEQUENCE</scope>
    <source>
        <strain evidence="5">WA0000051536</strain>
    </source>
</reference>
<evidence type="ECO:0000313" key="5">
    <source>
        <dbReference type="EMBL" id="KAG2185394.1"/>
    </source>
</evidence>
<dbReference type="PANTHER" id="PTHR46098:SF1">
    <property type="entry name" value="TRNA (CYTOSINE(38)-C(5))-METHYLTRANSFERASE"/>
    <property type="match status" value="1"/>
</dbReference>
<feature type="active site" evidence="4">
    <location>
        <position position="76"/>
    </location>
</feature>
<dbReference type="Gene3D" id="3.40.50.150">
    <property type="entry name" value="Vaccinia Virus protein VP39"/>
    <property type="match status" value="1"/>
</dbReference>
<gene>
    <name evidence="5" type="ORF">INT44_002185</name>
</gene>
<dbReference type="EMBL" id="JAEPRA010000005">
    <property type="protein sequence ID" value="KAG2185394.1"/>
    <property type="molecule type" value="Genomic_DNA"/>
</dbReference>
<dbReference type="SUPFAM" id="SSF53335">
    <property type="entry name" value="S-adenosyl-L-methionine-dependent methyltransferases"/>
    <property type="match status" value="1"/>
</dbReference>
<comment type="similarity">
    <text evidence="4">Belongs to the class I-like SAM-binding methyltransferase superfamily. C5-methyltransferase family.</text>
</comment>
<keyword evidence="6" id="KW-1185">Reference proteome</keyword>
<organism evidence="5 6">
    <name type="scientific">Umbelopsis vinacea</name>
    <dbReference type="NCBI Taxonomy" id="44442"/>
    <lineage>
        <taxon>Eukaryota</taxon>
        <taxon>Fungi</taxon>
        <taxon>Fungi incertae sedis</taxon>
        <taxon>Mucoromycota</taxon>
        <taxon>Mucoromycotina</taxon>
        <taxon>Umbelopsidomycetes</taxon>
        <taxon>Umbelopsidales</taxon>
        <taxon>Umbelopsidaceae</taxon>
        <taxon>Umbelopsis</taxon>
    </lineage>
</organism>
<keyword evidence="2 4" id="KW-0808">Transferase</keyword>
<proteinExistence type="inferred from homology"/>
<dbReference type="Pfam" id="PF00145">
    <property type="entry name" value="DNA_methylase"/>
    <property type="match status" value="1"/>
</dbReference>
<dbReference type="Gene3D" id="3.90.120.10">
    <property type="entry name" value="DNA Methylase, subunit A, domain 2"/>
    <property type="match status" value="1"/>
</dbReference>
<dbReference type="GO" id="GO:0032259">
    <property type="term" value="P:methylation"/>
    <property type="evidence" value="ECO:0007669"/>
    <property type="project" value="UniProtKB-KW"/>
</dbReference>
<evidence type="ECO:0008006" key="7">
    <source>
        <dbReference type="Google" id="ProtNLM"/>
    </source>
</evidence>
<dbReference type="GO" id="GO:0008168">
    <property type="term" value="F:methyltransferase activity"/>
    <property type="evidence" value="ECO:0007669"/>
    <property type="project" value="UniProtKB-KW"/>
</dbReference>
<evidence type="ECO:0000256" key="3">
    <source>
        <dbReference type="ARBA" id="ARBA00022691"/>
    </source>
</evidence>
<dbReference type="InterPro" id="IPR050750">
    <property type="entry name" value="C5-MTase"/>
</dbReference>
<dbReference type="InterPro" id="IPR029063">
    <property type="entry name" value="SAM-dependent_MTases_sf"/>
</dbReference>
<dbReference type="PANTHER" id="PTHR46098">
    <property type="entry name" value="TRNA (CYTOSINE(38)-C(5))-METHYLTRANSFERASE"/>
    <property type="match status" value="1"/>
</dbReference>
<dbReference type="InterPro" id="IPR001525">
    <property type="entry name" value="C5_MeTfrase"/>
</dbReference>
<evidence type="ECO:0000256" key="1">
    <source>
        <dbReference type="ARBA" id="ARBA00022603"/>
    </source>
</evidence>
<accession>A0A8H7UNL6</accession>
<keyword evidence="1 4" id="KW-0489">Methyltransferase</keyword>
<name>A0A8H7UNL6_9FUNG</name>
<dbReference type="PRINTS" id="PR00105">
    <property type="entry name" value="C5METTRFRASE"/>
</dbReference>
<evidence type="ECO:0000256" key="4">
    <source>
        <dbReference type="PROSITE-ProRule" id="PRU01016"/>
    </source>
</evidence>
<protein>
    <recommendedName>
        <fullName evidence="7">S-adenosyl-L-methionine-dependent methyltransferase</fullName>
    </recommendedName>
</protein>
<comment type="caution">
    <text evidence="5">The sequence shown here is derived from an EMBL/GenBank/DDBJ whole genome shotgun (WGS) entry which is preliminary data.</text>
</comment>
<evidence type="ECO:0000256" key="2">
    <source>
        <dbReference type="ARBA" id="ARBA00022679"/>
    </source>
</evidence>
<dbReference type="PROSITE" id="PS51679">
    <property type="entry name" value="SAM_MT_C5"/>
    <property type="match status" value="1"/>
</dbReference>